<dbReference type="EMBL" id="GGFM01010333">
    <property type="protein sequence ID" value="MBW31084.1"/>
    <property type="molecule type" value="Transcribed_RNA"/>
</dbReference>
<evidence type="ECO:0000256" key="1">
    <source>
        <dbReference type="SAM" id="MobiDB-lite"/>
    </source>
</evidence>
<protein>
    <submittedName>
        <fullName evidence="3">Putative secreted peptide</fullName>
    </submittedName>
</protein>
<feature type="region of interest" description="Disordered" evidence="1">
    <location>
        <begin position="32"/>
        <end position="67"/>
    </location>
</feature>
<sequence>MMMLLLLLLLPLATCWPLRNVLKNGPPPFATVTKLTTGRRHKQHNSSTHDHGPRITNSGPMDTAPRE</sequence>
<feature type="chain" id="PRO_5015005573" evidence="2">
    <location>
        <begin position="16"/>
        <end position="67"/>
    </location>
</feature>
<feature type="signal peptide" evidence="2">
    <location>
        <begin position="1"/>
        <end position="15"/>
    </location>
</feature>
<evidence type="ECO:0000313" key="3">
    <source>
        <dbReference type="EMBL" id="MBW31084.1"/>
    </source>
</evidence>
<accession>A0A2M3ZR99</accession>
<organism evidence="3">
    <name type="scientific">Anopheles braziliensis</name>
    <dbReference type="NCBI Taxonomy" id="58242"/>
    <lineage>
        <taxon>Eukaryota</taxon>
        <taxon>Metazoa</taxon>
        <taxon>Ecdysozoa</taxon>
        <taxon>Arthropoda</taxon>
        <taxon>Hexapoda</taxon>
        <taxon>Insecta</taxon>
        <taxon>Pterygota</taxon>
        <taxon>Neoptera</taxon>
        <taxon>Endopterygota</taxon>
        <taxon>Diptera</taxon>
        <taxon>Nematocera</taxon>
        <taxon>Culicoidea</taxon>
        <taxon>Culicidae</taxon>
        <taxon>Anophelinae</taxon>
        <taxon>Anopheles</taxon>
    </lineage>
</organism>
<dbReference type="AlphaFoldDB" id="A0A2M3ZR99"/>
<proteinExistence type="predicted"/>
<reference evidence="3" key="1">
    <citation type="submission" date="2018-01" db="EMBL/GenBank/DDBJ databases">
        <title>An insight into the sialome of Amazonian anophelines.</title>
        <authorList>
            <person name="Ribeiro J.M."/>
            <person name="Scarpassa V."/>
            <person name="Calvo E."/>
        </authorList>
    </citation>
    <scope>NUCLEOTIDE SEQUENCE</scope>
    <source>
        <tissue evidence="3">Salivary glands</tissue>
    </source>
</reference>
<keyword evidence="2" id="KW-0732">Signal</keyword>
<evidence type="ECO:0000256" key="2">
    <source>
        <dbReference type="SAM" id="SignalP"/>
    </source>
</evidence>
<name>A0A2M3ZR99_9DIPT</name>